<dbReference type="OrthoDB" id="3940819at2759"/>
<organism evidence="1 2">
    <name type="scientific">Lojkania enalia</name>
    <dbReference type="NCBI Taxonomy" id="147567"/>
    <lineage>
        <taxon>Eukaryota</taxon>
        <taxon>Fungi</taxon>
        <taxon>Dikarya</taxon>
        <taxon>Ascomycota</taxon>
        <taxon>Pezizomycotina</taxon>
        <taxon>Dothideomycetes</taxon>
        <taxon>Pleosporomycetidae</taxon>
        <taxon>Pleosporales</taxon>
        <taxon>Pleosporales incertae sedis</taxon>
        <taxon>Lojkania</taxon>
    </lineage>
</organism>
<gene>
    <name evidence="1" type="ORF">CC78DRAFT_577328</name>
</gene>
<keyword evidence="2" id="KW-1185">Reference proteome</keyword>
<evidence type="ECO:0000313" key="1">
    <source>
        <dbReference type="EMBL" id="KAF2267132.1"/>
    </source>
</evidence>
<name>A0A9P4N5J2_9PLEO</name>
<evidence type="ECO:0000313" key="2">
    <source>
        <dbReference type="Proteomes" id="UP000800093"/>
    </source>
</evidence>
<reference evidence="2" key="1">
    <citation type="journal article" date="2020" name="Stud. Mycol.">
        <title>101 Dothideomycetes genomes: A test case for predicting lifestyles and emergence of pathogens.</title>
        <authorList>
            <person name="Haridas S."/>
            <person name="Albert R."/>
            <person name="Binder M."/>
            <person name="Bloem J."/>
            <person name="LaButti K."/>
            <person name="Salamov A."/>
            <person name="Andreopoulos B."/>
            <person name="Baker S."/>
            <person name="Barry K."/>
            <person name="Bills G."/>
            <person name="Bluhm B."/>
            <person name="Cannon C."/>
            <person name="Castanera R."/>
            <person name="Culley D."/>
            <person name="Daum C."/>
            <person name="Ezra D."/>
            <person name="Gonzalez J."/>
            <person name="Henrissat B."/>
            <person name="Kuo A."/>
            <person name="Liang C."/>
            <person name="Lipzen A."/>
            <person name="Lutzoni F."/>
            <person name="Magnuson J."/>
            <person name="Mondo S."/>
            <person name="Nolan M."/>
            <person name="Ohm R."/>
            <person name="Pangilinan J."/>
            <person name="Park H.-J."/>
            <person name="Ramirez L."/>
            <person name="Alfaro M."/>
            <person name="Sun H."/>
            <person name="Tritt A."/>
            <person name="Yoshinaga Y."/>
            <person name="Zwiers L.-H."/>
            <person name="Turgeon B."/>
            <person name="Goodwin S."/>
            <person name="Spatafora J."/>
            <person name="Crous P."/>
            <person name="Grigoriev I."/>
        </authorList>
    </citation>
    <scope>NUCLEOTIDE SEQUENCE [LARGE SCALE GENOMIC DNA]</scope>
    <source>
        <strain evidence="2">CBS 304.66</strain>
    </source>
</reference>
<comment type="caution">
    <text evidence="1">The sequence shown here is derived from an EMBL/GenBank/DDBJ whole genome shotgun (WGS) entry which is preliminary data.</text>
</comment>
<dbReference type="EMBL" id="ML986593">
    <property type="protein sequence ID" value="KAF2267132.1"/>
    <property type="molecule type" value="Genomic_DNA"/>
</dbReference>
<dbReference type="Proteomes" id="UP000800093">
    <property type="component" value="Unassembled WGS sequence"/>
</dbReference>
<dbReference type="AlphaFoldDB" id="A0A9P4N5J2"/>
<proteinExistence type="predicted"/>
<accession>A0A9P4N5J2</accession>
<sequence>MARNSYIQHIYNDNDGVMIICFFQKQAEIFLSQRTFEVNMPFKRFHDQGYTEIIFAAWPERHGNVITLARVIVSQQRQRTYMLCFQRVFELLSERASKPIEWRHLHKGPNCFQAIVSDMDGKQMAGKLLIYVANLYGMGS</sequence>
<protein>
    <submittedName>
        <fullName evidence="1">Uncharacterized protein</fullName>
    </submittedName>
</protein>